<sequence>MYYRFSYTADYLAQNDAAPIRLSLPLQKEPFEDKRLFPFFDGLIPEGWLLNIAENTWKLNPRDRMGLLLSCCRDCIGAVSIVPMEVEHD</sequence>
<evidence type="ECO:0000259" key="1">
    <source>
        <dbReference type="Pfam" id="PF13657"/>
    </source>
</evidence>
<gene>
    <name evidence="2" type="ORF">P9H32_06050</name>
</gene>
<organism evidence="2 3">
    <name type="scientific">Pontiella agarivorans</name>
    <dbReference type="NCBI Taxonomy" id="3038953"/>
    <lineage>
        <taxon>Bacteria</taxon>
        <taxon>Pseudomonadati</taxon>
        <taxon>Kiritimatiellota</taxon>
        <taxon>Kiritimatiellia</taxon>
        <taxon>Kiritimatiellales</taxon>
        <taxon>Pontiellaceae</taxon>
        <taxon>Pontiella</taxon>
    </lineage>
</organism>
<reference evidence="2 3" key="1">
    <citation type="journal article" date="2024" name="Appl. Environ. Microbiol.">
        <title>Pontiella agarivorans sp. nov., a novel marine anaerobic bacterium capable of degrading macroalgal polysaccharides and fixing nitrogen.</title>
        <authorList>
            <person name="Liu N."/>
            <person name="Kivenson V."/>
            <person name="Peng X."/>
            <person name="Cui Z."/>
            <person name="Lankiewicz T.S."/>
            <person name="Gosselin K.M."/>
            <person name="English C.J."/>
            <person name="Blair E.M."/>
            <person name="O'Malley M.A."/>
            <person name="Valentine D.L."/>
        </authorList>
    </citation>
    <scope>NUCLEOTIDE SEQUENCE [LARGE SCALE GENOMIC DNA]</scope>
    <source>
        <strain evidence="2 3">NLcol2</strain>
    </source>
</reference>
<dbReference type="InterPro" id="IPR017508">
    <property type="entry name" value="HipA_N1"/>
</dbReference>
<feature type="domain" description="HipA N-terminal subdomain 1" evidence="1">
    <location>
        <begin position="3"/>
        <end position="81"/>
    </location>
</feature>
<protein>
    <submittedName>
        <fullName evidence="2">HipA N-terminal domain-containing protein</fullName>
    </submittedName>
</protein>
<keyword evidence="3" id="KW-1185">Reference proteome</keyword>
<dbReference type="NCBIfam" id="TIGR03071">
    <property type="entry name" value="couple_hipA"/>
    <property type="match status" value="1"/>
</dbReference>
<dbReference type="Proteomes" id="UP001290861">
    <property type="component" value="Unassembled WGS sequence"/>
</dbReference>
<dbReference type="Pfam" id="PF13657">
    <property type="entry name" value="Couple_hipA"/>
    <property type="match status" value="1"/>
</dbReference>
<evidence type="ECO:0000313" key="2">
    <source>
        <dbReference type="EMBL" id="MDZ8118187.1"/>
    </source>
</evidence>
<dbReference type="RefSeq" id="WP_322608189.1">
    <property type="nucleotide sequence ID" value="NZ_JARVCO010000007.1"/>
</dbReference>
<proteinExistence type="predicted"/>
<accession>A0ABU5MVN4</accession>
<name>A0ABU5MVN4_9BACT</name>
<evidence type="ECO:0000313" key="3">
    <source>
        <dbReference type="Proteomes" id="UP001290861"/>
    </source>
</evidence>
<comment type="caution">
    <text evidence="2">The sequence shown here is derived from an EMBL/GenBank/DDBJ whole genome shotgun (WGS) entry which is preliminary data.</text>
</comment>
<dbReference type="EMBL" id="JARVCO010000007">
    <property type="protein sequence ID" value="MDZ8118187.1"/>
    <property type="molecule type" value="Genomic_DNA"/>
</dbReference>